<dbReference type="InterPro" id="IPR036259">
    <property type="entry name" value="MFS_trans_sf"/>
</dbReference>
<evidence type="ECO:0000313" key="1">
    <source>
        <dbReference type="Proteomes" id="UP000887574"/>
    </source>
</evidence>
<reference evidence="2" key="1">
    <citation type="submission" date="2022-11" db="UniProtKB">
        <authorList>
            <consortium name="WormBaseParasite"/>
        </authorList>
    </citation>
    <scope>IDENTIFICATION</scope>
</reference>
<organism evidence="1 2">
    <name type="scientific">Ditylenchus dipsaci</name>
    <dbReference type="NCBI Taxonomy" id="166011"/>
    <lineage>
        <taxon>Eukaryota</taxon>
        <taxon>Metazoa</taxon>
        <taxon>Ecdysozoa</taxon>
        <taxon>Nematoda</taxon>
        <taxon>Chromadorea</taxon>
        <taxon>Rhabditida</taxon>
        <taxon>Tylenchina</taxon>
        <taxon>Tylenchomorpha</taxon>
        <taxon>Sphaerularioidea</taxon>
        <taxon>Anguinidae</taxon>
        <taxon>Anguininae</taxon>
        <taxon>Ditylenchus</taxon>
    </lineage>
</organism>
<proteinExistence type="predicted"/>
<accession>A0A915E6B5</accession>
<evidence type="ECO:0000313" key="2">
    <source>
        <dbReference type="WBParaSite" id="jg26660"/>
    </source>
</evidence>
<protein>
    <submittedName>
        <fullName evidence="2">Major facilitator superfamily (MFS) profile domain-containing protein</fullName>
    </submittedName>
</protein>
<dbReference type="AlphaFoldDB" id="A0A915E6B5"/>
<name>A0A915E6B5_9BILA</name>
<dbReference type="WBParaSite" id="jg26660">
    <property type="protein sequence ID" value="jg26660"/>
    <property type="gene ID" value="jg26660"/>
</dbReference>
<dbReference type="Proteomes" id="UP000887574">
    <property type="component" value="Unplaced"/>
</dbReference>
<dbReference type="Gene3D" id="1.20.1250.20">
    <property type="entry name" value="MFS general substrate transporter like domains"/>
    <property type="match status" value="1"/>
</dbReference>
<sequence length="76" mass="8539">MWASYGTISSLVFYMCAYGIGSPIPWMITGEIFPQSFAPRHNCSSLCLGHLYFWFHCCTCHSNRQLASLSAICPLL</sequence>
<keyword evidence="1" id="KW-1185">Reference proteome</keyword>